<gene>
    <name evidence="2" type="ORF">U9M48_034869</name>
</gene>
<name>A0AAQ3UAJ8_PASNO</name>
<dbReference type="Proteomes" id="UP001341281">
    <property type="component" value="Chromosome 08"/>
</dbReference>
<accession>A0AAQ3UAJ8</accession>
<evidence type="ECO:0000313" key="2">
    <source>
        <dbReference type="EMBL" id="WVZ88335.1"/>
    </source>
</evidence>
<sequence length="449" mass="50049">MASGLFSNLDKSVATPIHCSPLDVQRVQAALAFKVEGFPCKYLGIPLLVYKLKRSEERPLIDKVAARIPGWKGNLLNTAGRMALVKAALSAILIHTSIALCLSPWMIGAIDKLRRTFIWAGTDSVAGGQCKVAWETCCRPKELGGLGISDLRRVGIALRVRWVWKDRREGRYPETKERSVLALFHAVTLAPVVFRSVSSRKLKVTVAEALHNNDWVPHVTGPATLQLLVEIGRLCDLLDGVNLSPNPDTFLWWFSQDQAYSAASAYGAMFFGSSPLLGAKQIWKTAAPLRVRFFFWLVLHGRCWTAERRFRHGLQPTPTCIFCDQLPETMDHILLGCSFSREVWHICLANLHLLQAVVVREEQALGWWLLARKGLPKVFRRGFDSFFFLAGWLLWKERNARTFDGVLSTPAQLASRILEEANAWCAAGFKQLAGLLARGVAFRAAAASS</sequence>
<evidence type="ECO:0000313" key="3">
    <source>
        <dbReference type="Proteomes" id="UP001341281"/>
    </source>
</evidence>
<dbReference type="PANTHER" id="PTHR33116">
    <property type="entry name" value="REVERSE TRANSCRIPTASE ZINC-BINDING DOMAIN-CONTAINING PROTEIN-RELATED-RELATED"/>
    <property type="match status" value="1"/>
</dbReference>
<dbReference type="PANTHER" id="PTHR33116:SF78">
    <property type="entry name" value="OS12G0587133 PROTEIN"/>
    <property type="match status" value="1"/>
</dbReference>
<organism evidence="2 3">
    <name type="scientific">Paspalum notatum var. saurae</name>
    <dbReference type="NCBI Taxonomy" id="547442"/>
    <lineage>
        <taxon>Eukaryota</taxon>
        <taxon>Viridiplantae</taxon>
        <taxon>Streptophyta</taxon>
        <taxon>Embryophyta</taxon>
        <taxon>Tracheophyta</taxon>
        <taxon>Spermatophyta</taxon>
        <taxon>Magnoliopsida</taxon>
        <taxon>Liliopsida</taxon>
        <taxon>Poales</taxon>
        <taxon>Poaceae</taxon>
        <taxon>PACMAD clade</taxon>
        <taxon>Panicoideae</taxon>
        <taxon>Andropogonodae</taxon>
        <taxon>Paspaleae</taxon>
        <taxon>Paspalinae</taxon>
        <taxon>Paspalum</taxon>
    </lineage>
</organism>
<reference evidence="2 3" key="1">
    <citation type="submission" date="2024-02" db="EMBL/GenBank/DDBJ databases">
        <title>High-quality chromosome-scale genome assembly of Pensacola bahiagrass (Paspalum notatum Flugge var. saurae).</title>
        <authorList>
            <person name="Vega J.M."/>
            <person name="Podio M."/>
            <person name="Orjuela J."/>
            <person name="Siena L.A."/>
            <person name="Pessino S.C."/>
            <person name="Combes M.C."/>
            <person name="Mariac C."/>
            <person name="Albertini E."/>
            <person name="Pupilli F."/>
            <person name="Ortiz J.P.A."/>
            <person name="Leblanc O."/>
        </authorList>
    </citation>
    <scope>NUCLEOTIDE SEQUENCE [LARGE SCALE GENOMIC DNA]</scope>
    <source>
        <strain evidence="2">R1</strain>
        <tissue evidence="2">Leaf</tissue>
    </source>
</reference>
<evidence type="ECO:0000259" key="1">
    <source>
        <dbReference type="Pfam" id="PF13966"/>
    </source>
</evidence>
<dbReference type="Pfam" id="PF13966">
    <property type="entry name" value="zf-RVT"/>
    <property type="match status" value="1"/>
</dbReference>
<protein>
    <recommendedName>
        <fullName evidence="1">Reverse transcriptase zinc-binding domain-containing protein</fullName>
    </recommendedName>
</protein>
<proteinExistence type="predicted"/>
<dbReference type="AlphaFoldDB" id="A0AAQ3UAJ8"/>
<dbReference type="EMBL" id="CP144752">
    <property type="protein sequence ID" value="WVZ88335.1"/>
    <property type="molecule type" value="Genomic_DNA"/>
</dbReference>
<dbReference type="InterPro" id="IPR026960">
    <property type="entry name" value="RVT-Znf"/>
</dbReference>
<keyword evidence="3" id="KW-1185">Reference proteome</keyword>
<feature type="domain" description="Reverse transcriptase zinc-binding" evidence="1">
    <location>
        <begin position="260"/>
        <end position="344"/>
    </location>
</feature>